<dbReference type="Proteomes" id="UP000253472">
    <property type="component" value="Unassembled WGS sequence"/>
</dbReference>
<feature type="domain" description="CUE" evidence="3">
    <location>
        <begin position="122"/>
        <end position="165"/>
    </location>
</feature>
<keyword evidence="1" id="KW-0833">Ubl conjugation pathway</keyword>
<dbReference type="STRING" id="5486.A0A367Y434"/>
<feature type="compositionally biased region" description="Acidic residues" evidence="2">
    <location>
        <begin position="98"/>
        <end position="110"/>
    </location>
</feature>
<feature type="compositionally biased region" description="Low complexity" evidence="2">
    <location>
        <begin position="393"/>
        <end position="408"/>
    </location>
</feature>
<feature type="compositionally biased region" description="Basic and acidic residues" evidence="2">
    <location>
        <begin position="45"/>
        <end position="90"/>
    </location>
</feature>
<feature type="compositionally biased region" description="Basic and acidic residues" evidence="2">
    <location>
        <begin position="311"/>
        <end position="320"/>
    </location>
</feature>
<dbReference type="InterPro" id="IPR009060">
    <property type="entry name" value="UBA-like_sf"/>
</dbReference>
<dbReference type="OrthoDB" id="9942608at2759"/>
<feature type="region of interest" description="Disordered" evidence="2">
    <location>
        <begin position="1"/>
        <end position="123"/>
    </location>
</feature>
<dbReference type="InterPro" id="IPR003892">
    <property type="entry name" value="CUE"/>
</dbReference>
<feature type="compositionally biased region" description="Acidic residues" evidence="2">
    <location>
        <begin position="239"/>
        <end position="248"/>
    </location>
</feature>
<feature type="compositionally biased region" description="Basic and acidic residues" evidence="2">
    <location>
        <begin position="351"/>
        <end position="363"/>
    </location>
</feature>
<dbReference type="GO" id="GO:0005737">
    <property type="term" value="C:cytoplasm"/>
    <property type="evidence" value="ECO:0007669"/>
    <property type="project" value="TreeGrafter"/>
</dbReference>
<feature type="region of interest" description="Disordered" evidence="2">
    <location>
        <begin position="204"/>
        <end position="261"/>
    </location>
</feature>
<organism evidence="4 5">
    <name type="scientific">Candida viswanathii</name>
    <dbReference type="NCBI Taxonomy" id="5486"/>
    <lineage>
        <taxon>Eukaryota</taxon>
        <taxon>Fungi</taxon>
        <taxon>Dikarya</taxon>
        <taxon>Ascomycota</taxon>
        <taxon>Saccharomycotina</taxon>
        <taxon>Pichiomycetes</taxon>
        <taxon>Debaryomycetaceae</taxon>
        <taxon>Candida/Lodderomyces clade</taxon>
        <taxon>Candida</taxon>
    </lineage>
</organism>
<evidence type="ECO:0000313" key="4">
    <source>
        <dbReference type="EMBL" id="RCK60330.1"/>
    </source>
</evidence>
<proteinExistence type="predicted"/>
<dbReference type="SUPFAM" id="SSF46934">
    <property type="entry name" value="UBA-like"/>
    <property type="match status" value="1"/>
</dbReference>
<dbReference type="PROSITE" id="PS51140">
    <property type="entry name" value="CUE"/>
    <property type="match status" value="1"/>
</dbReference>
<comment type="caution">
    <text evidence="4">The sequence shown here is derived from an EMBL/GenBank/DDBJ whole genome shotgun (WGS) entry which is preliminary data.</text>
</comment>
<dbReference type="FunFam" id="1.10.8.10:FF:000064">
    <property type="entry name" value="Similar to CUE domain-containing protein"/>
    <property type="match status" value="1"/>
</dbReference>
<sequence>MSKKNEELKVVASEPLESIDDSSKVDEGAKDDEKSKESTTATPSDKAEDKKEDEEVKKNTDEKKKDAKEKPLPEVKKEESPSESKKERKSVSFKSEVDATEEVPINDEEDKAPPQPPRPKDPVQQVIDELKAAFPNIEEKLVVATLIASQGNPDPAFNALLYISDPSFKPEIPVYVAAPEPNALGKKNSNELTDDELLARKLQKEFELEDRRNRRKSQERRRQQQGRQQQQQRSRRSDEDFDDSPDEFEQIKETFTQGLEDARTTLNGWVSNLARRFDGATEGQLQQQLQQRQQSENPKLFGALGGSSFNENKRKSNRFDEDPEIISNDFHDRIRLQDNDTEETPSLPTRPKTDTAKAEESTTKKQWQPLETENANSDAFLVTDSEDEDIIETTTNANTTNTTTPNKK</sequence>
<dbReference type="AlphaFoldDB" id="A0A367Y434"/>
<evidence type="ECO:0000313" key="5">
    <source>
        <dbReference type="Proteomes" id="UP000253472"/>
    </source>
</evidence>
<dbReference type="GO" id="GO:0043130">
    <property type="term" value="F:ubiquitin binding"/>
    <property type="evidence" value="ECO:0007669"/>
    <property type="project" value="InterPro"/>
</dbReference>
<dbReference type="PANTHER" id="PTHR16461">
    <property type="entry name" value="TOLL-INTERACTING PROTEIN"/>
    <property type="match status" value="1"/>
</dbReference>
<dbReference type="Pfam" id="PF02845">
    <property type="entry name" value="CUE"/>
    <property type="match status" value="1"/>
</dbReference>
<gene>
    <name evidence="4" type="primary">CUE5_1</name>
    <name evidence="4" type="ORF">Cantr_08532</name>
</gene>
<accession>A0A367Y434</accession>
<feature type="region of interest" description="Disordered" evidence="2">
    <location>
        <begin position="281"/>
        <end position="408"/>
    </location>
</feature>
<feature type="compositionally biased region" description="Low complexity" evidence="2">
    <location>
        <begin position="284"/>
        <end position="294"/>
    </location>
</feature>
<dbReference type="EMBL" id="QLNQ01000026">
    <property type="protein sequence ID" value="RCK60330.1"/>
    <property type="molecule type" value="Genomic_DNA"/>
</dbReference>
<feature type="compositionally biased region" description="Basic and acidic residues" evidence="2">
    <location>
        <begin position="329"/>
        <end position="338"/>
    </location>
</feature>
<protein>
    <submittedName>
        <fullName evidence="4">Ubiquitin-binding protein CUE5</fullName>
    </submittedName>
</protein>
<dbReference type="GO" id="GO:0006511">
    <property type="term" value="P:ubiquitin-dependent protein catabolic process"/>
    <property type="evidence" value="ECO:0007669"/>
    <property type="project" value="TreeGrafter"/>
</dbReference>
<keyword evidence="5" id="KW-1185">Reference proteome</keyword>
<feature type="compositionally biased region" description="Polar residues" evidence="2">
    <location>
        <begin position="364"/>
        <end position="377"/>
    </location>
</feature>
<dbReference type="SMART" id="SM00546">
    <property type="entry name" value="CUE"/>
    <property type="match status" value="1"/>
</dbReference>
<evidence type="ECO:0000256" key="2">
    <source>
        <dbReference type="SAM" id="MobiDB-lite"/>
    </source>
</evidence>
<feature type="compositionally biased region" description="Basic and acidic residues" evidence="2">
    <location>
        <begin position="21"/>
        <end position="37"/>
    </location>
</feature>
<name>A0A367Y434_9ASCO</name>
<evidence type="ECO:0000256" key="1">
    <source>
        <dbReference type="ARBA" id="ARBA00022786"/>
    </source>
</evidence>
<dbReference type="Gene3D" id="1.10.8.10">
    <property type="entry name" value="DNA helicase RuvA subunit, C-terminal domain"/>
    <property type="match status" value="1"/>
</dbReference>
<evidence type="ECO:0000259" key="3">
    <source>
        <dbReference type="PROSITE" id="PS51140"/>
    </source>
</evidence>
<dbReference type="PANTHER" id="PTHR16461:SF5">
    <property type="entry name" value="TOLL-INTERACTING PROTEIN"/>
    <property type="match status" value="1"/>
</dbReference>
<dbReference type="GO" id="GO:0031624">
    <property type="term" value="F:ubiquitin conjugating enzyme binding"/>
    <property type="evidence" value="ECO:0007669"/>
    <property type="project" value="TreeGrafter"/>
</dbReference>
<reference evidence="4 5" key="1">
    <citation type="submission" date="2018-06" db="EMBL/GenBank/DDBJ databases">
        <title>Whole genome sequencing of Candida tropicalis (genome annotated by CSBL at Korea University).</title>
        <authorList>
            <person name="Ahn J."/>
        </authorList>
    </citation>
    <scope>NUCLEOTIDE SEQUENCE [LARGE SCALE GENOMIC DNA]</scope>
    <source>
        <strain evidence="4 5">ATCC 20962</strain>
    </source>
</reference>